<keyword evidence="1" id="KW-1133">Transmembrane helix</keyword>
<sequence length="109" mass="12326">MIHVLVSILIGLLCGGVSYYSFGRVVKSMQDKSRILTKTQTYLKGVKESTYKLTAGMIGWLPALFGVTNEPKYTAVISGYLTWLIIALFSVVYYYKKCPDIFKEKTPNR</sequence>
<protein>
    <recommendedName>
        <fullName evidence="4">DUF3784 domain-containing protein</fullName>
    </recommendedName>
</protein>
<keyword evidence="1" id="KW-0472">Membrane</keyword>
<reference evidence="2 3" key="1">
    <citation type="submission" date="2022-01" db="EMBL/GenBank/DDBJ databases">
        <title>Whole genome-based taxonomy of the Shewanellaceae.</title>
        <authorList>
            <person name="Martin-Rodriguez A.J."/>
        </authorList>
    </citation>
    <scope>NUCLEOTIDE SEQUENCE [LARGE SCALE GENOMIC DNA]</scope>
    <source>
        <strain evidence="2 3">DSM 17177</strain>
    </source>
</reference>
<organism evidence="2 3">
    <name type="scientific">Shewanella surugensis</name>
    <dbReference type="NCBI Taxonomy" id="212020"/>
    <lineage>
        <taxon>Bacteria</taxon>
        <taxon>Pseudomonadati</taxon>
        <taxon>Pseudomonadota</taxon>
        <taxon>Gammaproteobacteria</taxon>
        <taxon>Alteromonadales</taxon>
        <taxon>Shewanellaceae</taxon>
        <taxon>Shewanella</taxon>
    </lineage>
</organism>
<comment type="caution">
    <text evidence="2">The sequence shown here is derived from an EMBL/GenBank/DDBJ whole genome shotgun (WGS) entry which is preliminary data.</text>
</comment>
<keyword evidence="1" id="KW-0812">Transmembrane</keyword>
<evidence type="ECO:0000313" key="3">
    <source>
        <dbReference type="Proteomes" id="UP001203423"/>
    </source>
</evidence>
<name>A0ABT0LCQ0_9GAMM</name>
<proteinExistence type="predicted"/>
<evidence type="ECO:0000256" key="1">
    <source>
        <dbReference type="SAM" id="Phobius"/>
    </source>
</evidence>
<evidence type="ECO:0008006" key="4">
    <source>
        <dbReference type="Google" id="ProtNLM"/>
    </source>
</evidence>
<feature type="transmembrane region" description="Helical" evidence="1">
    <location>
        <begin position="73"/>
        <end position="95"/>
    </location>
</feature>
<dbReference type="Proteomes" id="UP001203423">
    <property type="component" value="Unassembled WGS sequence"/>
</dbReference>
<gene>
    <name evidence="2" type="ORF">L2764_13500</name>
</gene>
<evidence type="ECO:0000313" key="2">
    <source>
        <dbReference type="EMBL" id="MCL1125467.1"/>
    </source>
</evidence>
<accession>A0ABT0LCQ0</accession>
<dbReference type="RefSeq" id="WP_248940778.1">
    <property type="nucleotide sequence ID" value="NZ_JAKIKS010000049.1"/>
</dbReference>
<keyword evidence="3" id="KW-1185">Reference proteome</keyword>
<dbReference type="EMBL" id="JAKIKS010000049">
    <property type="protein sequence ID" value="MCL1125467.1"/>
    <property type="molecule type" value="Genomic_DNA"/>
</dbReference>